<dbReference type="InterPro" id="IPR019410">
    <property type="entry name" value="Methyltransf_16"/>
</dbReference>
<dbReference type="GO" id="GO:0005634">
    <property type="term" value="C:nucleus"/>
    <property type="evidence" value="ECO:0007669"/>
    <property type="project" value="UniProtKB-SubCell"/>
</dbReference>
<comment type="similarity">
    <text evidence="9">Belongs to the methyltransferase superfamily. METTL18 family.</text>
</comment>
<dbReference type="GO" id="GO:0032259">
    <property type="term" value="P:methylation"/>
    <property type="evidence" value="ECO:0007669"/>
    <property type="project" value="UniProtKB-KW"/>
</dbReference>
<evidence type="ECO:0000313" key="12">
    <source>
        <dbReference type="RefSeq" id="XP_025406508.1"/>
    </source>
</evidence>
<dbReference type="AlphaFoldDB" id="A0A2S2QLC1"/>
<dbReference type="Proteomes" id="UP000694846">
    <property type="component" value="Unplaced"/>
</dbReference>
<keyword evidence="8" id="KW-0539">Nucleus</keyword>
<keyword evidence="6 10" id="KW-0808">Transferase</keyword>
<keyword evidence="5 10" id="KW-0489">Methyltransferase</keyword>
<evidence type="ECO:0000256" key="5">
    <source>
        <dbReference type="ARBA" id="ARBA00022603"/>
    </source>
</evidence>
<evidence type="ECO:0000256" key="7">
    <source>
        <dbReference type="ARBA" id="ARBA00022691"/>
    </source>
</evidence>
<comment type="subcellular location">
    <subcellularLocation>
        <location evidence="2">Cytoplasm</location>
    </subcellularLocation>
    <subcellularLocation>
        <location evidence="1">Nucleus</location>
    </subcellularLocation>
</comment>
<protein>
    <recommendedName>
        <fullName evidence="3">protein-histidine N-methyltransferase</fullName>
        <ecNumber evidence="3">2.1.1.85</ecNumber>
    </recommendedName>
</protein>
<reference evidence="12" key="2">
    <citation type="submission" date="2025-04" db="UniProtKB">
        <authorList>
            <consortium name="RefSeq"/>
        </authorList>
    </citation>
    <scope>IDENTIFICATION</scope>
    <source>
        <tissue evidence="12">Whole body</tissue>
    </source>
</reference>
<dbReference type="Gene3D" id="3.40.50.150">
    <property type="entry name" value="Vaccinia Virus protein VP39"/>
    <property type="match status" value="1"/>
</dbReference>
<dbReference type="InterPro" id="IPR029063">
    <property type="entry name" value="SAM-dependent_MTases_sf"/>
</dbReference>
<keyword evidence="7" id="KW-0949">S-adenosyl-L-methionine</keyword>
<accession>A0A2S2QLC1</accession>
<organism evidence="10">
    <name type="scientific">Sipha flava</name>
    <name type="common">yellow sugarcane aphid</name>
    <dbReference type="NCBI Taxonomy" id="143950"/>
    <lineage>
        <taxon>Eukaryota</taxon>
        <taxon>Metazoa</taxon>
        <taxon>Ecdysozoa</taxon>
        <taxon>Arthropoda</taxon>
        <taxon>Hexapoda</taxon>
        <taxon>Insecta</taxon>
        <taxon>Pterygota</taxon>
        <taxon>Neoptera</taxon>
        <taxon>Paraneoptera</taxon>
        <taxon>Hemiptera</taxon>
        <taxon>Sternorrhyncha</taxon>
        <taxon>Aphidomorpha</taxon>
        <taxon>Aphidoidea</taxon>
        <taxon>Aphididae</taxon>
        <taxon>Sipha</taxon>
    </lineage>
</organism>
<reference evidence="10" key="1">
    <citation type="submission" date="2018-04" db="EMBL/GenBank/DDBJ databases">
        <title>Transcriptome assembly of Sipha flava.</title>
        <authorList>
            <person name="Scully E.D."/>
            <person name="Geib S.M."/>
            <person name="Palmer N.A."/>
            <person name="Koch K."/>
            <person name="Bradshaw J."/>
            <person name="Heng-Moss T."/>
            <person name="Sarath G."/>
        </authorList>
    </citation>
    <scope>NUCLEOTIDE SEQUENCE</scope>
</reference>
<evidence type="ECO:0000256" key="2">
    <source>
        <dbReference type="ARBA" id="ARBA00004496"/>
    </source>
</evidence>
<dbReference type="GO" id="GO:0018064">
    <property type="term" value="F:protein-L-histidine N-tele-methyltransferase activity"/>
    <property type="evidence" value="ECO:0007669"/>
    <property type="project" value="UniProtKB-EC"/>
</dbReference>
<evidence type="ECO:0000256" key="1">
    <source>
        <dbReference type="ARBA" id="ARBA00004123"/>
    </source>
</evidence>
<keyword evidence="11" id="KW-1185">Reference proteome</keyword>
<dbReference type="RefSeq" id="XP_025406508.1">
    <property type="nucleotide sequence ID" value="XM_025550723.1"/>
</dbReference>
<dbReference type="SUPFAM" id="SSF53335">
    <property type="entry name" value="S-adenosyl-L-methionine-dependent methyltransferases"/>
    <property type="match status" value="1"/>
</dbReference>
<dbReference type="EMBL" id="GGMS01009278">
    <property type="protein sequence ID" value="MBY78481.1"/>
    <property type="molecule type" value="Transcribed_RNA"/>
</dbReference>
<evidence type="ECO:0000256" key="6">
    <source>
        <dbReference type="ARBA" id="ARBA00022679"/>
    </source>
</evidence>
<evidence type="ECO:0000256" key="3">
    <source>
        <dbReference type="ARBA" id="ARBA00012533"/>
    </source>
</evidence>
<dbReference type="GO" id="GO:0005737">
    <property type="term" value="C:cytoplasm"/>
    <property type="evidence" value="ECO:0007669"/>
    <property type="project" value="UniProtKB-SubCell"/>
</dbReference>
<proteinExistence type="inferred from homology"/>
<dbReference type="PANTHER" id="PTHR14614">
    <property type="entry name" value="HEPATOCELLULAR CARCINOMA-ASSOCIATED ANTIGEN"/>
    <property type="match status" value="1"/>
</dbReference>
<keyword evidence="4" id="KW-0963">Cytoplasm</keyword>
<dbReference type="EC" id="2.1.1.85" evidence="3"/>
<name>A0A2S2QLC1_9HEMI</name>
<evidence type="ECO:0000313" key="10">
    <source>
        <dbReference type="EMBL" id="MBY78481.1"/>
    </source>
</evidence>
<evidence type="ECO:0000313" key="11">
    <source>
        <dbReference type="Proteomes" id="UP000694846"/>
    </source>
</evidence>
<dbReference type="Pfam" id="PF10294">
    <property type="entry name" value="Methyltransf_16"/>
    <property type="match status" value="1"/>
</dbReference>
<sequence length="245" mass="27850">MFKFNFNKDDMDTSTLPENQVIETDELNVPNTLFPLPYTILNVGDRQLKLGQTFSTSIDSDLIPGIYEGGYKLWECTLDLLEYLSKHTTYFDGKSVLDLGCGTGLLGIFTLIAGAQNVDFQDYNKEVLIRTTMNNVLLNCEEKIKACKYYSGDWESFNVFNEDTYDLILTSETIYNLSNYKKLINLFEKKLKPSGCVLLIAKNYYFGVGGSINEFVHCLKSTKMISDTVWSSTDGVKKTILKIHF</sequence>
<evidence type="ECO:0000256" key="4">
    <source>
        <dbReference type="ARBA" id="ARBA00022490"/>
    </source>
</evidence>
<dbReference type="PANTHER" id="PTHR14614:SF39">
    <property type="entry name" value="HISTIDINE PROTEIN METHYLTRANSFERASE 1 HOMOLOG"/>
    <property type="match status" value="1"/>
</dbReference>
<dbReference type="GeneID" id="112680574"/>
<evidence type="ECO:0000256" key="9">
    <source>
        <dbReference type="ARBA" id="ARBA00038126"/>
    </source>
</evidence>
<dbReference type="OrthoDB" id="1723750at2759"/>
<gene>
    <name evidence="12" type="primary">LOC112680574</name>
    <name evidence="10" type="ORF">g.13159</name>
</gene>
<evidence type="ECO:0000256" key="8">
    <source>
        <dbReference type="ARBA" id="ARBA00023242"/>
    </source>
</evidence>
<dbReference type="CDD" id="cd02440">
    <property type="entry name" value="AdoMet_MTases"/>
    <property type="match status" value="1"/>
</dbReference>